<dbReference type="OrthoDB" id="1394818at2759"/>
<dbReference type="EMBL" id="CAAALY010005788">
    <property type="protein sequence ID" value="VEL09222.1"/>
    <property type="molecule type" value="Genomic_DNA"/>
</dbReference>
<keyword evidence="2" id="KW-0732">Signal</keyword>
<feature type="signal peptide" evidence="2">
    <location>
        <begin position="1"/>
        <end position="17"/>
    </location>
</feature>
<gene>
    <name evidence="3" type="ORF">PXEA_LOCUS2662</name>
</gene>
<feature type="compositionally biased region" description="Basic residues" evidence="1">
    <location>
        <begin position="121"/>
        <end position="133"/>
    </location>
</feature>
<proteinExistence type="predicted"/>
<dbReference type="AlphaFoldDB" id="A0A3S5FBZ1"/>
<dbReference type="Proteomes" id="UP000784294">
    <property type="component" value="Unassembled WGS sequence"/>
</dbReference>
<evidence type="ECO:0000313" key="4">
    <source>
        <dbReference type="Proteomes" id="UP000784294"/>
    </source>
</evidence>
<evidence type="ECO:0000313" key="3">
    <source>
        <dbReference type="EMBL" id="VEL09222.1"/>
    </source>
</evidence>
<organism evidence="3 4">
    <name type="scientific">Protopolystoma xenopodis</name>
    <dbReference type="NCBI Taxonomy" id="117903"/>
    <lineage>
        <taxon>Eukaryota</taxon>
        <taxon>Metazoa</taxon>
        <taxon>Spiralia</taxon>
        <taxon>Lophotrochozoa</taxon>
        <taxon>Platyhelminthes</taxon>
        <taxon>Monogenea</taxon>
        <taxon>Polyopisthocotylea</taxon>
        <taxon>Polystomatidea</taxon>
        <taxon>Polystomatidae</taxon>
        <taxon>Protopolystoma</taxon>
    </lineage>
</organism>
<feature type="region of interest" description="Disordered" evidence="1">
    <location>
        <begin position="121"/>
        <end position="142"/>
    </location>
</feature>
<name>A0A3S5FBZ1_9PLAT</name>
<feature type="chain" id="PRO_5018715644" evidence="2">
    <location>
        <begin position="18"/>
        <end position="363"/>
    </location>
</feature>
<comment type="caution">
    <text evidence="3">The sequence shown here is derived from an EMBL/GenBank/DDBJ whole genome shotgun (WGS) entry which is preliminary data.</text>
</comment>
<evidence type="ECO:0000256" key="2">
    <source>
        <dbReference type="SAM" id="SignalP"/>
    </source>
</evidence>
<sequence>MLFLSTLQLVPLAVLHSGYMLQYQGLVPVVSLGQVLLHDPLYSWSLTPEQLCALEARRADPAADSSDELLLNAQSRLQSTASIGHCSTVLTSGDDELNNIIAGYKKPATNVRDCGTSRSIRRSHRGRRGRGVRQRSSNDYETSALRHQESHGAYNYSNNQLAERVLLSVRGKLEGRIGGLGDTLTCGQTDQPARMSTTSLNGGIGLEGARTGGGFGGVGGSGLGLGHLDVSGQVALLVRLAFFISISVLSCPPHPSAFFSLGRISFILAPFHLKAVFSMAHGKNTFPIISVGDRIYDLRHIIVTDDPRYPGLRKLKLRGKRLTNVPHQLYSLTDLQVLDLSPEREACLCYRLPELHPDIGESL</sequence>
<accession>A0A3S5FBZ1</accession>
<evidence type="ECO:0000256" key="1">
    <source>
        <dbReference type="SAM" id="MobiDB-lite"/>
    </source>
</evidence>
<keyword evidence="4" id="KW-1185">Reference proteome</keyword>
<protein>
    <submittedName>
        <fullName evidence="3">Uncharacterized protein</fullName>
    </submittedName>
</protein>
<reference evidence="3" key="1">
    <citation type="submission" date="2018-11" db="EMBL/GenBank/DDBJ databases">
        <authorList>
            <consortium name="Pathogen Informatics"/>
        </authorList>
    </citation>
    <scope>NUCLEOTIDE SEQUENCE</scope>
</reference>